<dbReference type="GO" id="GO:0005737">
    <property type="term" value="C:cytoplasm"/>
    <property type="evidence" value="ECO:0007669"/>
    <property type="project" value="UniProtKB-SubCell"/>
</dbReference>
<organism evidence="7 8">
    <name type="scientific">Syphacia muris</name>
    <dbReference type="NCBI Taxonomy" id="451379"/>
    <lineage>
        <taxon>Eukaryota</taxon>
        <taxon>Metazoa</taxon>
        <taxon>Ecdysozoa</taxon>
        <taxon>Nematoda</taxon>
        <taxon>Chromadorea</taxon>
        <taxon>Rhabditida</taxon>
        <taxon>Spirurina</taxon>
        <taxon>Oxyuridomorpha</taxon>
        <taxon>Oxyuroidea</taxon>
        <taxon>Oxyuridae</taxon>
        <taxon>Syphacia</taxon>
    </lineage>
</organism>
<comment type="subcellular location">
    <subcellularLocation>
        <location evidence="1">Cytoplasm</location>
    </subcellularLocation>
</comment>
<evidence type="ECO:0000256" key="3">
    <source>
        <dbReference type="ARBA" id="ARBA00022658"/>
    </source>
</evidence>
<dbReference type="InterPro" id="IPR037521">
    <property type="entry name" value="FLCN/SMCR8_DENN"/>
</dbReference>
<dbReference type="Proteomes" id="UP000046393">
    <property type="component" value="Unplaced"/>
</dbReference>
<keyword evidence="3" id="KW-0344">Guanine-nucleotide releasing factor</keyword>
<evidence type="ECO:0000256" key="1">
    <source>
        <dbReference type="ARBA" id="ARBA00004496"/>
    </source>
</evidence>
<keyword evidence="4" id="KW-0072">Autophagy</keyword>
<dbReference type="GO" id="GO:0006914">
    <property type="term" value="P:autophagy"/>
    <property type="evidence" value="ECO:0007669"/>
    <property type="project" value="UniProtKB-KW"/>
</dbReference>
<proteinExistence type="inferred from homology"/>
<comment type="similarity">
    <text evidence="5">Belongs to the SMCR8 family.</text>
</comment>
<dbReference type="PANTHER" id="PTHR31334:SF1">
    <property type="entry name" value="GUANINE NUCLEOTIDE EXCHANGE PROTEIN SMCR8"/>
    <property type="match status" value="1"/>
</dbReference>
<dbReference type="GO" id="GO:0032045">
    <property type="term" value="C:guanyl-nucleotide exchange factor complex"/>
    <property type="evidence" value="ECO:0007669"/>
    <property type="project" value="TreeGrafter"/>
</dbReference>
<dbReference type="PROSITE" id="PS51834">
    <property type="entry name" value="DENN_FLCN_SMCR8"/>
    <property type="match status" value="1"/>
</dbReference>
<evidence type="ECO:0000313" key="7">
    <source>
        <dbReference type="Proteomes" id="UP000046393"/>
    </source>
</evidence>
<sequence>MGLLDDMVTWGRRNADPFNRLSCCNEPVLLVVEFCQVQGPRPLYCVPEFPGSHLDLDSVAMWLMSSEAVHGSTLILYNQQMALYACVHYSSFLDIRARAFQRPVSLALLTANKPTSGMLEHFMDVSKKLFSPLLSCNRQLFKYYKPISPARLSKIVCLATQVV</sequence>
<keyword evidence="2" id="KW-0963">Cytoplasm</keyword>
<dbReference type="STRING" id="451379.A0A0N5AU41"/>
<evidence type="ECO:0000259" key="6">
    <source>
        <dbReference type="PROSITE" id="PS51834"/>
    </source>
</evidence>
<keyword evidence="7" id="KW-1185">Reference proteome</keyword>
<dbReference type="PANTHER" id="PTHR31334">
    <property type="entry name" value="SMITH-MAGENIS SYNDROME REGION GENE 8 PROTEIN"/>
    <property type="match status" value="1"/>
</dbReference>
<evidence type="ECO:0000313" key="8">
    <source>
        <dbReference type="WBParaSite" id="SMUV_0000836401-mRNA-1"/>
    </source>
</evidence>
<evidence type="ECO:0000256" key="4">
    <source>
        <dbReference type="ARBA" id="ARBA00023006"/>
    </source>
</evidence>
<evidence type="ECO:0000256" key="5">
    <source>
        <dbReference type="ARBA" id="ARBA00038137"/>
    </source>
</evidence>
<reference evidence="8" key="1">
    <citation type="submission" date="2017-02" db="UniProtKB">
        <authorList>
            <consortium name="WormBaseParasite"/>
        </authorList>
    </citation>
    <scope>IDENTIFICATION</scope>
</reference>
<dbReference type="WBParaSite" id="SMUV_0000836401-mRNA-1">
    <property type="protein sequence ID" value="SMUV_0000836401-mRNA-1"/>
    <property type="gene ID" value="SMUV_0000836401"/>
</dbReference>
<name>A0A0N5AU41_9BILA</name>
<protein>
    <submittedName>
        <fullName evidence="8">UDENN FLCN/SMCR8-type domain-containing protein</fullName>
    </submittedName>
</protein>
<dbReference type="GO" id="GO:0005085">
    <property type="term" value="F:guanyl-nucleotide exchange factor activity"/>
    <property type="evidence" value="ECO:0007669"/>
    <property type="project" value="UniProtKB-KW"/>
</dbReference>
<accession>A0A0N5AU41</accession>
<dbReference type="AlphaFoldDB" id="A0A0N5AU41"/>
<feature type="domain" description="UDENN FLCN/SMCR8-type" evidence="6">
    <location>
        <begin position="19"/>
        <end position="163"/>
    </location>
</feature>
<evidence type="ECO:0000256" key="2">
    <source>
        <dbReference type="ARBA" id="ARBA00022490"/>
    </source>
</evidence>